<dbReference type="Proteomes" id="UP000037035">
    <property type="component" value="Unassembled WGS sequence"/>
</dbReference>
<name>A0A0L6VP13_9BASI</name>
<gene>
    <name evidence="2" type="ORF">VP01_12804g1</name>
</gene>
<proteinExistence type="predicted"/>
<protein>
    <submittedName>
        <fullName evidence="2">Uncharacterized protein</fullName>
    </submittedName>
</protein>
<evidence type="ECO:0000313" key="2">
    <source>
        <dbReference type="EMBL" id="KNZ62362.1"/>
    </source>
</evidence>
<sequence length="173" mass="18577">PSQAPSQSQATEVNVDEAPEAHQDDPSLQDDSFITSRKCVFDVSLLPPPLPLSSSPQSMNDNQLESNPSKELRSKPSRNTSSLALHTDCCTSIGAQPRASATLARLRMSSNLTSELPLCPKDSLSKIIFEKLLGMKLSTVRLTSTGHSWKVTGIFGKGVGRESKDADAASRNP</sequence>
<feature type="compositionally biased region" description="Polar residues" evidence="1">
    <location>
        <begin position="57"/>
        <end position="67"/>
    </location>
</feature>
<dbReference type="STRING" id="27349.A0A0L6VP13"/>
<feature type="region of interest" description="Disordered" evidence="1">
    <location>
        <begin position="50"/>
        <end position="83"/>
    </location>
</feature>
<keyword evidence="3" id="KW-1185">Reference proteome</keyword>
<dbReference type="AlphaFoldDB" id="A0A0L6VP13"/>
<organism evidence="2 3">
    <name type="scientific">Puccinia sorghi</name>
    <dbReference type="NCBI Taxonomy" id="27349"/>
    <lineage>
        <taxon>Eukaryota</taxon>
        <taxon>Fungi</taxon>
        <taxon>Dikarya</taxon>
        <taxon>Basidiomycota</taxon>
        <taxon>Pucciniomycotina</taxon>
        <taxon>Pucciniomycetes</taxon>
        <taxon>Pucciniales</taxon>
        <taxon>Pucciniaceae</taxon>
        <taxon>Puccinia</taxon>
    </lineage>
</organism>
<feature type="compositionally biased region" description="Polar residues" evidence="1">
    <location>
        <begin position="1"/>
        <end position="12"/>
    </location>
</feature>
<reference evidence="2 3" key="1">
    <citation type="submission" date="2015-08" db="EMBL/GenBank/DDBJ databases">
        <title>Next Generation Sequencing and Analysis of the Genome of Puccinia sorghi L Schw, the Causal Agent of Maize Common Rust.</title>
        <authorList>
            <person name="Rochi L."/>
            <person name="Burguener G."/>
            <person name="Darino M."/>
            <person name="Turjanski A."/>
            <person name="Kreff E."/>
            <person name="Dieguez M.J."/>
            <person name="Sacco F."/>
        </authorList>
    </citation>
    <scope>NUCLEOTIDE SEQUENCE [LARGE SCALE GENOMIC DNA]</scope>
    <source>
        <strain evidence="2 3">RO10H11247</strain>
    </source>
</reference>
<comment type="caution">
    <text evidence="2">The sequence shown here is derived from an EMBL/GenBank/DDBJ whole genome shotgun (WGS) entry which is preliminary data.</text>
</comment>
<feature type="region of interest" description="Disordered" evidence="1">
    <location>
        <begin position="1"/>
        <end position="30"/>
    </location>
</feature>
<dbReference type="EMBL" id="LAVV01003115">
    <property type="protein sequence ID" value="KNZ62362.1"/>
    <property type="molecule type" value="Genomic_DNA"/>
</dbReference>
<accession>A0A0L6VP13</accession>
<feature type="non-terminal residue" evidence="2">
    <location>
        <position position="1"/>
    </location>
</feature>
<evidence type="ECO:0000256" key="1">
    <source>
        <dbReference type="SAM" id="MobiDB-lite"/>
    </source>
</evidence>
<feature type="non-terminal residue" evidence="2">
    <location>
        <position position="173"/>
    </location>
</feature>
<dbReference type="VEuPathDB" id="FungiDB:VP01_12804g1"/>
<evidence type="ECO:0000313" key="3">
    <source>
        <dbReference type="Proteomes" id="UP000037035"/>
    </source>
</evidence>